<organism evidence="2">
    <name type="scientific">Cacopsylla melanoneura</name>
    <dbReference type="NCBI Taxonomy" id="428564"/>
    <lineage>
        <taxon>Eukaryota</taxon>
        <taxon>Metazoa</taxon>
        <taxon>Ecdysozoa</taxon>
        <taxon>Arthropoda</taxon>
        <taxon>Hexapoda</taxon>
        <taxon>Insecta</taxon>
        <taxon>Pterygota</taxon>
        <taxon>Neoptera</taxon>
        <taxon>Paraneoptera</taxon>
        <taxon>Hemiptera</taxon>
        <taxon>Sternorrhyncha</taxon>
        <taxon>Psylloidea</taxon>
        <taxon>Psyllidae</taxon>
        <taxon>Psyllinae</taxon>
        <taxon>Cacopsylla</taxon>
    </lineage>
</organism>
<evidence type="ECO:0000313" key="2">
    <source>
        <dbReference type="EMBL" id="CAG6650613.1"/>
    </source>
</evidence>
<feature type="transmembrane region" description="Helical" evidence="1">
    <location>
        <begin position="135"/>
        <end position="156"/>
    </location>
</feature>
<dbReference type="AlphaFoldDB" id="A0A8D8W9C8"/>
<proteinExistence type="predicted"/>
<name>A0A8D8W9C8_9HEMI</name>
<keyword evidence="1" id="KW-0812">Transmembrane</keyword>
<feature type="transmembrane region" description="Helical" evidence="1">
    <location>
        <begin position="217"/>
        <end position="246"/>
    </location>
</feature>
<keyword evidence="1" id="KW-0472">Membrane</keyword>
<accession>A0A8D8W9C8</accession>
<reference evidence="2" key="1">
    <citation type="submission" date="2021-05" db="EMBL/GenBank/DDBJ databases">
        <authorList>
            <person name="Alioto T."/>
            <person name="Alioto T."/>
            <person name="Gomez Garrido J."/>
        </authorList>
    </citation>
    <scope>NUCLEOTIDE SEQUENCE</scope>
</reference>
<sequence length="272" mass="31751">MDAEHGRVETTLALKDIVENATISPENNCKNITTENETLPMNLVSNTYRSKRNTQTYRNSFNKTNGFNKTNHAYPQWRTNNFNQTSFQKKNKTTNGTHLNATSREINATKVSNETVANDPLKYDQETKQSLSMKIANPLMITVMCLASKFTSIFFFPKNLDKFFSQLLIVDKVLKYHPKLHADQNHFVKNLLIYSFLLSVPINIHYLMTVIEVNNEFGVMWCCILIYKNLASFLLDLQFIYFNYLLFIRYEYINREITMAFNRYSPNNVVLV</sequence>
<protein>
    <submittedName>
        <fullName evidence="2">Uncharacterized protein</fullName>
    </submittedName>
</protein>
<dbReference type="EMBL" id="HBUF01163038">
    <property type="protein sequence ID" value="CAG6650613.1"/>
    <property type="molecule type" value="Transcribed_RNA"/>
</dbReference>
<evidence type="ECO:0000256" key="1">
    <source>
        <dbReference type="SAM" id="Phobius"/>
    </source>
</evidence>
<keyword evidence="1" id="KW-1133">Transmembrane helix</keyword>
<feature type="transmembrane region" description="Helical" evidence="1">
    <location>
        <begin position="191"/>
        <end position="211"/>
    </location>
</feature>